<keyword evidence="5 9" id="KW-0627">Porphyrin biosynthesis</keyword>
<dbReference type="Proteomes" id="UP000267430">
    <property type="component" value="Unassembled WGS sequence"/>
</dbReference>
<accession>A0A3S0V9V2</accession>
<evidence type="ECO:0000259" key="10">
    <source>
        <dbReference type="Pfam" id="PF02602"/>
    </source>
</evidence>
<evidence type="ECO:0000256" key="8">
    <source>
        <dbReference type="ARBA" id="ARBA00048617"/>
    </source>
</evidence>
<proteinExistence type="inferred from homology"/>
<evidence type="ECO:0000256" key="3">
    <source>
        <dbReference type="ARBA" id="ARBA00013109"/>
    </source>
</evidence>
<evidence type="ECO:0000256" key="2">
    <source>
        <dbReference type="ARBA" id="ARBA00008133"/>
    </source>
</evidence>
<dbReference type="Gene3D" id="3.40.50.10090">
    <property type="match status" value="2"/>
</dbReference>
<dbReference type="CDD" id="cd06578">
    <property type="entry name" value="HemD"/>
    <property type="match status" value="1"/>
</dbReference>
<comment type="function">
    <text evidence="6 9">Catalyzes cyclization of the linear tetrapyrrole, hydroxymethylbilane, to the macrocyclic uroporphyrinogen III.</text>
</comment>
<reference evidence="11 12" key="1">
    <citation type="submission" date="2018-12" db="EMBL/GenBank/DDBJ databases">
        <title>Bacillus chawlae sp. nov., Bacillus glennii sp. nov., and Bacillus saganii sp. nov. Isolated from the Vehicle Assembly Building at Kennedy Space Center where the Viking Spacecraft were Assembled.</title>
        <authorList>
            <person name="Seuylemezian A."/>
            <person name="Vaishampayan P."/>
        </authorList>
    </citation>
    <scope>NUCLEOTIDE SEQUENCE [LARGE SCALE GENOMIC DNA]</scope>
    <source>
        <strain evidence="11 12">L5</strain>
    </source>
</reference>
<evidence type="ECO:0000256" key="4">
    <source>
        <dbReference type="ARBA" id="ARBA00023239"/>
    </source>
</evidence>
<evidence type="ECO:0000313" key="12">
    <source>
        <dbReference type="Proteomes" id="UP000267430"/>
    </source>
</evidence>
<dbReference type="InterPro" id="IPR003754">
    <property type="entry name" value="4pyrrol_synth_uPrphyn_synth"/>
</dbReference>
<sequence>MNAIKPLKGYNVLVTRGKEQAADLIQTIAANGGIPHAVPLIDFVLPKDADRVKQQLTRLEEYDWLVFTSQNGVDFFFKQLQQVKTPLNMPKIGVIGNKTKKALARNGHDADFMPDQFIAEVFAAQFPAHLTQNDKVLIVKGNLARSTIYDEIKKFSQNCEEMIIYETIFPETSLKQLTELLQTAKINIVTFTSSSTVDHFMGAVNRIAMQKEASKPIIVCIGPITRKTAESYGLNVDVCPDHEYTTHAMIECLVRYLQDHNQKEELS</sequence>
<dbReference type="GO" id="GO:0006782">
    <property type="term" value="P:protoporphyrinogen IX biosynthetic process"/>
    <property type="evidence" value="ECO:0007669"/>
    <property type="project" value="UniProtKB-UniRule"/>
</dbReference>
<dbReference type="GO" id="GO:0004852">
    <property type="term" value="F:uroporphyrinogen-III synthase activity"/>
    <property type="evidence" value="ECO:0007669"/>
    <property type="project" value="UniProtKB-UniRule"/>
</dbReference>
<evidence type="ECO:0000256" key="6">
    <source>
        <dbReference type="ARBA" id="ARBA00037589"/>
    </source>
</evidence>
<dbReference type="EMBL" id="RYZZ01000020">
    <property type="protein sequence ID" value="RUQ27732.1"/>
    <property type="molecule type" value="Genomic_DNA"/>
</dbReference>
<comment type="catalytic activity">
    <reaction evidence="8 9">
        <text>hydroxymethylbilane = uroporphyrinogen III + H2O</text>
        <dbReference type="Rhea" id="RHEA:18965"/>
        <dbReference type="ChEBI" id="CHEBI:15377"/>
        <dbReference type="ChEBI" id="CHEBI:57308"/>
        <dbReference type="ChEBI" id="CHEBI:57845"/>
        <dbReference type="EC" id="4.2.1.75"/>
    </reaction>
</comment>
<keyword evidence="12" id="KW-1185">Reference proteome</keyword>
<dbReference type="PANTHER" id="PTHR38042:SF1">
    <property type="entry name" value="UROPORPHYRINOGEN-III SYNTHASE, CHLOROPLASTIC"/>
    <property type="match status" value="1"/>
</dbReference>
<comment type="pathway">
    <text evidence="1 9">Porphyrin-containing compound metabolism; protoporphyrin-IX biosynthesis; coproporphyrinogen-III from 5-aminolevulinate: step 3/4.</text>
</comment>
<comment type="caution">
    <text evidence="11">The sequence shown here is derived from an EMBL/GenBank/DDBJ whole genome shotgun (WGS) entry which is preliminary data.</text>
</comment>
<dbReference type="RefSeq" id="WP_126865526.1">
    <property type="nucleotide sequence ID" value="NZ_JAUSTX010000008.1"/>
</dbReference>
<evidence type="ECO:0000256" key="5">
    <source>
        <dbReference type="ARBA" id="ARBA00023244"/>
    </source>
</evidence>
<name>A0A3S0V9V2_9BACI</name>
<dbReference type="OrthoDB" id="9815856at2"/>
<dbReference type="Pfam" id="PF02602">
    <property type="entry name" value="HEM4"/>
    <property type="match status" value="1"/>
</dbReference>
<dbReference type="InterPro" id="IPR039793">
    <property type="entry name" value="UROS/Hem4"/>
</dbReference>
<protein>
    <recommendedName>
        <fullName evidence="7 9">Uroporphyrinogen-III synthase</fullName>
        <ecNumber evidence="3 9">4.2.1.75</ecNumber>
    </recommendedName>
</protein>
<evidence type="ECO:0000256" key="7">
    <source>
        <dbReference type="ARBA" id="ARBA00040167"/>
    </source>
</evidence>
<dbReference type="InterPro" id="IPR036108">
    <property type="entry name" value="4pyrrol_syn_uPrphyn_synt_sf"/>
</dbReference>
<dbReference type="EC" id="4.2.1.75" evidence="3 9"/>
<feature type="domain" description="Tetrapyrrole biosynthesis uroporphyrinogen III synthase" evidence="10">
    <location>
        <begin position="24"/>
        <end position="251"/>
    </location>
</feature>
<evidence type="ECO:0000313" key="11">
    <source>
        <dbReference type="EMBL" id="RUQ27732.1"/>
    </source>
</evidence>
<dbReference type="AlphaFoldDB" id="A0A3S0V9V2"/>
<dbReference type="UniPathway" id="UPA00251">
    <property type="reaction ID" value="UER00320"/>
</dbReference>
<dbReference type="PANTHER" id="PTHR38042">
    <property type="entry name" value="UROPORPHYRINOGEN-III SYNTHASE, CHLOROPLASTIC"/>
    <property type="match status" value="1"/>
</dbReference>
<gene>
    <name evidence="11" type="ORF">ELQ35_14430</name>
</gene>
<comment type="similarity">
    <text evidence="2 9">Belongs to the uroporphyrinogen-III synthase family.</text>
</comment>
<organism evidence="11 12">
    <name type="scientific">Peribacillus cavernae</name>
    <dbReference type="NCBI Taxonomy" id="1674310"/>
    <lineage>
        <taxon>Bacteria</taxon>
        <taxon>Bacillati</taxon>
        <taxon>Bacillota</taxon>
        <taxon>Bacilli</taxon>
        <taxon>Bacillales</taxon>
        <taxon>Bacillaceae</taxon>
        <taxon>Peribacillus</taxon>
    </lineage>
</organism>
<evidence type="ECO:0000256" key="9">
    <source>
        <dbReference type="RuleBase" id="RU366031"/>
    </source>
</evidence>
<evidence type="ECO:0000256" key="1">
    <source>
        <dbReference type="ARBA" id="ARBA00004772"/>
    </source>
</evidence>
<dbReference type="SUPFAM" id="SSF69618">
    <property type="entry name" value="HemD-like"/>
    <property type="match status" value="1"/>
</dbReference>
<keyword evidence="4 9" id="KW-0456">Lyase</keyword>
<dbReference type="GO" id="GO:0006780">
    <property type="term" value="P:uroporphyrinogen III biosynthetic process"/>
    <property type="evidence" value="ECO:0007669"/>
    <property type="project" value="UniProtKB-UniRule"/>
</dbReference>